<sequence length="995" mass="110762">MARSDAKPLDLAAIRTRLANSQGRNFWKSLEELAGSEEFERFLYQEFPYFRELSETSISRRDFMRLMGASLALAGLSGCSPPIEEILPYVWAPEEVVPGESLFFATAMPLDGFATGVLVESRMGRPTKVEGNPQHPASLGSTDIFGQASVLQLWDPDRPKAVNYQGKFSTWEAFLATMDGKLKTFERNGGEGLYLLTQTVTSPTLASQLQAVGNRFPRAHWHHYQPVGYDNQYEGTRLAFGEALETRYHLDQAKVILSLDADFLSLPPGHLRYARDFAKRRRVDPDPISQAAMNRLYVAEGTPTITGAMADHRFSLRAGQVGALAGRLARELGIAAPEIEEALPLPERWIAALVNDLKQHQGESLIVVGEMQPPFVHALGHAMNLALGNAGTTLTYTAPVVFNPLSQSQSLRRLVADMAAGEVDTLIMLGGNPAYSTPADLAFAEHLSKVNLSVYLGLYKDETAVHSHWFIPNTHYLENWSDARAFDGTVSILQPLIAPLYQGKSAHELLAVLLGQGNRSSYDIVRAYWQKRWPESEIQDTWEKALHRGFIEGTGLQPKPVKLKNDFLKAIARAQSRVKETAGMEIIFMPDPTIWDGQFANNGWLQELPKPITKLTWDNAALISPGTAEKRGLANEEVIELHYQGRKVLAPVWIVPGHSDEAVTVTLGYGREQTGQVGAGTGFNANALRTSDAPWFDRGLEIIKTNKRYPLATTQHHHRMEGREIVRAATLAEFQENSDFADQEIPSGSLYPDFEYPVYAWAMTINQSTCIGCSACVVACQAENNIPVVGKEQVTLGREMHWLRIDRYYSGTLEDPQTYFQPVPCMQCEKAPCEPVCPVEASIHDSQGINVQVYNRCVGTRFCSNNCPYKVRRFNFLQYAKDTPGLAAQRNPEVTVRMRGVMEKCNYCLQRISNARIEAEIEGRRIRDGEVLTACQAACPTEAIIFGDQNDPNSQVRESQNSPLNYALLAELNVKPRTTYLAKLTNPNPKINQND</sequence>
<dbReference type="PROSITE" id="PS51379">
    <property type="entry name" value="4FE4S_FER_2"/>
    <property type="match status" value="1"/>
</dbReference>
<gene>
    <name evidence="2" type="ORF">E3U44_10175</name>
</gene>
<dbReference type="NCBIfam" id="TIGR04519">
    <property type="entry name" value="MoCo_extend_TAT"/>
    <property type="match status" value="1"/>
</dbReference>
<reference evidence="2 3" key="1">
    <citation type="submission" date="2019-03" db="EMBL/GenBank/DDBJ databases">
        <title>The genome sequence of Nitrosococcus wardiae strain D1FHST reveals the archetypal metabolic capacity of ammonia-oxidizing Gammaproteobacteria.</title>
        <authorList>
            <person name="Wang L."/>
            <person name="Lim C.K."/>
            <person name="Hanson T.E."/>
            <person name="Dang H."/>
            <person name="Klotz M.G."/>
        </authorList>
    </citation>
    <scope>NUCLEOTIDE SEQUENCE [LARGE SCALE GENOMIC DNA]</scope>
    <source>
        <strain evidence="2 3">D1FHS</strain>
    </source>
</reference>
<dbReference type="CDD" id="cd02784">
    <property type="entry name" value="MopB_CT_PHLH"/>
    <property type="match status" value="1"/>
</dbReference>
<dbReference type="InterPro" id="IPR017896">
    <property type="entry name" value="4Fe4S_Fe-S-bd"/>
</dbReference>
<dbReference type="InterPro" id="IPR009010">
    <property type="entry name" value="Asp_de-COase-like_dom_sf"/>
</dbReference>
<dbReference type="EMBL" id="CP038033">
    <property type="protein sequence ID" value="QBQ54835.1"/>
    <property type="molecule type" value="Genomic_DNA"/>
</dbReference>
<dbReference type="InterPro" id="IPR006311">
    <property type="entry name" value="TAT_signal"/>
</dbReference>
<dbReference type="SUPFAM" id="SSF54862">
    <property type="entry name" value="4Fe-4S ferredoxins"/>
    <property type="match status" value="1"/>
</dbReference>
<evidence type="ECO:0000259" key="1">
    <source>
        <dbReference type="PROSITE" id="PS51379"/>
    </source>
</evidence>
<dbReference type="Pfam" id="PF12838">
    <property type="entry name" value="Fer4_7"/>
    <property type="match status" value="1"/>
</dbReference>
<evidence type="ECO:0000313" key="3">
    <source>
        <dbReference type="Proteomes" id="UP000294325"/>
    </source>
</evidence>
<accession>A0A4V1AVZ3</accession>
<dbReference type="OrthoDB" id="9779457at2"/>
<organism evidence="2 3">
    <name type="scientific">Nitrosococcus wardiae</name>
    <dbReference type="NCBI Taxonomy" id="1814290"/>
    <lineage>
        <taxon>Bacteria</taxon>
        <taxon>Pseudomonadati</taxon>
        <taxon>Pseudomonadota</taxon>
        <taxon>Gammaproteobacteria</taxon>
        <taxon>Chromatiales</taxon>
        <taxon>Chromatiaceae</taxon>
        <taxon>Nitrosococcus</taxon>
    </lineage>
</organism>
<dbReference type="SUPFAM" id="SSF53706">
    <property type="entry name" value="Formate dehydrogenase/DMSO reductase, domains 1-3"/>
    <property type="match status" value="1"/>
</dbReference>
<dbReference type="Gene3D" id="3.40.50.740">
    <property type="match status" value="1"/>
</dbReference>
<dbReference type="PROSITE" id="PS51318">
    <property type="entry name" value="TAT"/>
    <property type="match status" value="1"/>
</dbReference>
<dbReference type="InterPro" id="IPR030948">
    <property type="entry name" value="TAT_var_transloc_signal_dom"/>
</dbReference>
<dbReference type="PANTHER" id="PTHR42783:SF3">
    <property type="entry name" value="GLUTAMATE SYNTHASE [NADPH] SMALL CHAIN-RELATED"/>
    <property type="match status" value="1"/>
</dbReference>
<name>A0A4V1AVZ3_9GAMM</name>
<dbReference type="PANTHER" id="PTHR42783">
    <property type="entry name" value="GLUTAMATE SYNTHASE [NADPH] SMALL CHAIN"/>
    <property type="match status" value="1"/>
</dbReference>
<keyword evidence="3" id="KW-1185">Reference proteome</keyword>
<dbReference type="AlphaFoldDB" id="A0A4V1AVZ3"/>
<protein>
    <submittedName>
        <fullName evidence="2">4Fe-4S dicluster domain-containing protein</fullName>
    </submittedName>
</protein>
<dbReference type="SUPFAM" id="SSF50692">
    <property type="entry name" value="ADC-like"/>
    <property type="match status" value="1"/>
</dbReference>
<proteinExistence type="predicted"/>
<dbReference type="Gene3D" id="2.40.40.20">
    <property type="match status" value="1"/>
</dbReference>
<feature type="domain" description="4Fe-4S ferredoxin-type" evidence="1">
    <location>
        <begin position="761"/>
        <end position="791"/>
    </location>
</feature>
<dbReference type="RefSeq" id="WP_134358026.1">
    <property type="nucleotide sequence ID" value="NZ_CP038033.1"/>
</dbReference>
<dbReference type="Gene3D" id="3.30.2070.10">
    <property type="entry name" value="Formate dehydrogenase/DMSO reductase"/>
    <property type="match status" value="1"/>
</dbReference>
<dbReference type="Proteomes" id="UP000294325">
    <property type="component" value="Chromosome"/>
</dbReference>
<evidence type="ECO:0000313" key="2">
    <source>
        <dbReference type="EMBL" id="QBQ54835.1"/>
    </source>
</evidence>
<dbReference type="Gene3D" id="3.30.70.20">
    <property type="match status" value="2"/>
</dbReference>
<dbReference type="CDD" id="cd10551">
    <property type="entry name" value="PsrB"/>
    <property type="match status" value="1"/>
</dbReference>
<dbReference type="KEGG" id="nwr:E3U44_10175"/>